<feature type="domain" description="Lysozyme inhibitor LprI-like N-terminal" evidence="2">
    <location>
        <begin position="49"/>
        <end position="140"/>
    </location>
</feature>
<organism evidence="3 4">
    <name type="scientific">Polaromonas jejuensis</name>
    <dbReference type="NCBI Taxonomy" id="457502"/>
    <lineage>
        <taxon>Bacteria</taxon>
        <taxon>Pseudomonadati</taxon>
        <taxon>Pseudomonadota</taxon>
        <taxon>Betaproteobacteria</taxon>
        <taxon>Burkholderiales</taxon>
        <taxon>Comamonadaceae</taxon>
        <taxon>Polaromonas</taxon>
    </lineage>
</organism>
<dbReference type="Proteomes" id="UP001596084">
    <property type="component" value="Unassembled WGS sequence"/>
</dbReference>
<accession>A0ABW0Q5Q7</accession>
<keyword evidence="4" id="KW-1185">Reference proteome</keyword>
<name>A0ABW0Q5Q7_9BURK</name>
<feature type="signal peptide" evidence="1">
    <location>
        <begin position="1"/>
        <end position="19"/>
    </location>
</feature>
<proteinExistence type="predicted"/>
<sequence length="151" mass="16766">MLRIAIALFLTVASCFAAADEVTARVHSTSEWDPRVLDCIKRQNGGILERGECQGELIRQLKREQRTILGQIGKSLSGSGRDLTDYRSAAKGLTVAQANWEKFVRADCEIIGDVFGQGTDLGPTGDACVVDHYKLRNAQLRLLQRDYLNDR</sequence>
<feature type="chain" id="PRO_5046164075" evidence="1">
    <location>
        <begin position="20"/>
        <end position="151"/>
    </location>
</feature>
<gene>
    <name evidence="3" type="ORF">ACFPP7_02265</name>
</gene>
<dbReference type="EMBL" id="JBHSMX010000004">
    <property type="protein sequence ID" value="MFC5519743.1"/>
    <property type="molecule type" value="Genomic_DNA"/>
</dbReference>
<comment type="caution">
    <text evidence="3">The sequence shown here is derived from an EMBL/GenBank/DDBJ whole genome shotgun (WGS) entry which is preliminary data.</text>
</comment>
<reference evidence="4" key="1">
    <citation type="journal article" date="2019" name="Int. J. Syst. Evol. Microbiol.">
        <title>The Global Catalogue of Microorganisms (GCM) 10K type strain sequencing project: providing services to taxonomists for standard genome sequencing and annotation.</title>
        <authorList>
            <consortium name="The Broad Institute Genomics Platform"/>
            <consortium name="The Broad Institute Genome Sequencing Center for Infectious Disease"/>
            <person name="Wu L."/>
            <person name="Ma J."/>
        </authorList>
    </citation>
    <scope>NUCLEOTIDE SEQUENCE [LARGE SCALE GENOMIC DNA]</scope>
    <source>
        <strain evidence="4">CGMCC 4.7277</strain>
    </source>
</reference>
<evidence type="ECO:0000259" key="2">
    <source>
        <dbReference type="Pfam" id="PF07007"/>
    </source>
</evidence>
<evidence type="ECO:0000256" key="1">
    <source>
        <dbReference type="SAM" id="SignalP"/>
    </source>
</evidence>
<dbReference type="InterPro" id="IPR009739">
    <property type="entry name" value="LprI-like_N"/>
</dbReference>
<dbReference type="RefSeq" id="WP_084389615.1">
    <property type="nucleotide sequence ID" value="NZ_JBHSMX010000004.1"/>
</dbReference>
<protein>
    <submittedName>
        <fullName evidence="3">Lysozyme inhibitor LprI family protein</fullName>
    </submittedName>
</protein>
<dbReference type="PROSITE" id="PS51257">
    <property type="entry name" value="PROKAR_LIPOPROTEIN"/>
    <property type="match status" value="1"/>
</dbReference>
<dbReference type="Pfam" id="PF07007">
    <property type="entry name" value="LprI"/>
    <property type="match status" value="1"/>
</dbReference>
<keyword evidence="1" id="KW-0732">Signal</keyword>
<evidence type="ECO:0000313" key="4">
    <source>
        <dbReference type="Proteomes" id="UP001596084"/>
    </source>
</evidence>
<dbReference type="Gene3D" id="1.20.1270.180">
    <property type="match status" value="1"/>
</dbReference>
<evidence type="ECO:0000313" key="3">
    <source>
        <dbReference type="EMBL" id="MFC5519743.1"/>
    </source>
</evidence>